<protein>
    <submittedName>
        <fullName evidence="1">Uncharacterized protein</fullName>
    </submittedName>
</protein>
<proteinExistence type="predicted"/>
<dbReference type="Proteomes" id="UP000005427">
    <property type="component" value="Segment"/>
</dbReference>
<keyword evidence="2" id="KW-1185">Reference proteome</keyword>
<dbReference type="EMBL" id="JN116823">
    <property type="protein sequence ID" value="AEV51923.1"/>
    <property type="molecule type" value="Genomic_DNA"/>
</dbReference>
<organism evidence="1 2">
    <name type="scientific">Rhodococcus phage REQ2</name>
    <dbReference type="NCBI Taxonomy" id="1109713"/>
    <lineage>
        <taxon>Viruses</taxon>
        <taxon>Duplodnaviria</taxon>
        <taxon>Heunggongvirae</taxon>
        <taxon>Uroviricota</taxon>
        <taxon>Caudoviricetes</taxon>
        <taxon>Caudoviricetes incertae sedis</taxon>
        <taxon>Melbournevirus</taxon>
        <taxon>Melbournevirus REQ2</taxon>
    </lineage>
</organism>
<evidence type="ECO:0000313" key="2">
    <source>
        <dbReference type="Proteomes" id="UP000005427"/>
    </source>
</evidence>
<reference evidence="1 2" key="1">
    <citation type="submission" date="2011-06" db="EMBL/GenBank/DDBJ databases">
        <title>Two lysogenic phages can combine to generate a single lytic phage.</title>
        <authorList>
            <person name="Petrovski S."/>
        </authorList>
    </citation>
    <scope>NUCLEOTIDE SEQUENCE [LARGE SCALE GENOMIC DNA]</scope>
</reference>
<accession>G9FH12</accession>
<dbReference type="KEGG" id="vg:11541315"/>
<name>G9FH12_9CAUD</name>
<dbReference type="RefSeq" id="YP_005087113.1">
    <property type="nucleotide sequence ID" value="NC_016652.1"/>
</dbReference>
<dbReference type="GeneID" id="11541315"/>
<evidence type="ECO:0000313" key="1">
    <source>
        <dbReference type="EMBL" id="AEV51923.1"/>
    </source>
</evidence>
<sequence length="57" mass="6161">MTITVANAINRVAYWAIGNRHMLPADIREAVATLAEAAVKKLMAGPRSDEIALLRGE</sequence>